<keyword evidence="6 9" id="KW-0472">Membrane</keyword>
<evidence type="ECO:0000256" key="3">
    <source>
        <dbReference type="ARBA" id="ARBA00022475"/>
    </source>
</evidence>
<dbReference type="Pfam" id="PF07690">
    <property type="entry name" value="MFS_1"/>
    <property type="match status" value="1"/>
</dbReference>
<name>A0A5D4JMW6_9ACTN</name>
<feature type="transmembrane region" description="Helical" evidence="9">
    <location>
        <begin position="85"/>
        <end position="110"/>
    </location>
</feature>
<dbReference type="GO" id="GO:0022857">
    <property type="term" value="F:transmembrane transporter activity"/>
    <property type="evidence" value="ECO:0007669"/>
    <property type="project" value="InterPro"/>
</dbReference>
<evidence type="ECO:0000256" key="1">
    <source>
        <dbReference type="ARBA" id="ARBA00004651"/>
    </source>
</evidence>
<dbReference type="Gene3D" id="1.20.1720.10">
    <property type="entry name" value="Multidrug resistance protein D"/>
    <property type="match status" value="1"/>
</dbReference>
<feature type="transmembrane region" description="Helical" evidence="9">
    <location>
        <begin position="280"/>
        <end position="301"/>
    </location>
</feature>
<dbReference type="InterPro" id="IPR036259">
    <property type="entry name" value="MFS_trans_sf"/>
</dbReference>
<feature type="transmembrane region" description="Helical" evidence="9">
    <location>
        <begin position="207"/>
        <end position="229"/>
    </location>
</feature>
<evidence type="ECO:0000256" key="5">
    <source>
        <dbReference type="ARBA" id="ARBA00022989"/>
    </source>
</evidence>
<dbReference type="EMBL" id="VSZQ01000003">
    <property type="protein sequence ID" value="TYR66428.1"/>
    <property type="molecule type" value="Genomic_DNA"/>
</dbReference>
<evidence type="ECO:0000256" key="2">
    <source>
        <dbReference type="ARBA" id="ARBA00022448"/>
    </source>
</evidence>
<dbReference type="AlphaFoldDB" id="A0A5D4JMW6"/>
<reference evidence="11 12" key="1">
    <citation type="submission" date="2019-08" db="EMBL/GenBank/DDBJ databases">
        <title>Draft genome for granaticin producer strain Streptomyces parvus C05.</title>
        <authorList>
            <person name="Gonzalez-Pimentel J.L."/>
        </authorList>
    </citation>
    <scope>NUCLEOTIDE SEQUENCE [LARGE SCALE GENOMIC DNA]</scope>
    <source>
        <strain evidence="11 12">C05</strain>
    </source>
</reference>
<feature type="transmembrane region" description="Helical" evidence="9">
    <location>
        <begin position="377"/>
        <end position="403"/>
    </location>
</feature>
<comment type="caution">
    <text evidence="11">The sequence shown here is derived from an EMBL/GenBank/DDBJ whole genome shotgun (WGS) entry which is preliminary data.</text>
</comment>
<evidence type="ECO:0000256" key="6">
    <source>
        <dbReference type="ARBA" id="ARBA00023136"/>
    </source>
</evidence>
<evidence type="ECO:0000256" key="9">
    <source>
        <dbReference type="SAM" id="Phobius"/>
    </source>
</evidence>
<feature type="compositionally biased region" description="Low complexity" evidence="8">
    <location>
        <begin position="458"/>
        <end position="474"/>
    </location>
</feature>
<feature type="transmembrane region" description="Helical" evidence="9">
    <location>
        <begin position="147"/>
        <end position="169"/>
    </location>
</feature>
<feature type="transmembrane region" description="Helical" evidence="9">
    <location>
        <begin position="60"/>
        <end position="79"/>
    </location>
</feature>
<dbReference type="SUPFAM" id="SSF103473">
    <property type="entry name" value="MFS general substrate transporter"/>
    <property type="match status" value="1"/>
</dbReference>
<feature type="transmembrane region" description="Helical" evidence="9">
    <location>
        <begin position="344"/>
        <end position="365"/>
    </location>
</feature>
<feature type="transmembrane region" description="Helical" evidence="9">
    <location>
        <begin position="423"/>
        <end position="445"/>
    </location>
</feature>
<keyword evidence="4 9" id="KW-0812">Transmembrane</keyword>
<comment type="subcellular location">
    <subcellularLocation>
        <location evidence="1">Cell membrane</location>
        <topology evidence="1">Multi-pass membrane protein</topology>
    </subcellularLocation>
</comment>
<gene>
    <name evidence="11" type="ORF">FY004_00950</name>
</gene>
<dbReference type="InterPro" id="IPR011701">
    <property type="entry name" value="MFS"/>
</dbReference>
<dbReference type="Proteomes" id="UP000323242">
    <property type="component" value="Unassembled WGS sequence"/>
</dbReference>
<keyword evidence="3" id="KW-1003">Cell membrane</keyword>
<dbReference type="PANTHER" id="PTHR42718">
    <property type="entry name" value="MAJOR FACILITATOR SUPERFAMILY MULTIDRUG TRANSPORTER MFSC"/>
    <property type="match status" value="1"/>
</dbReference>
<evidence type="ECO:0000256" key="8">
    <source>
        <dbReference type="SAM" id="MobiDB-lite"/>
    </source>
</evidence>
<proteinExistence type="predicted"/>
<evidence type="ECO:0000256" key="4">
    <source>
        <dbReference type="ARBA" id="ARBA00022692"/>
    </source>
</evidence>
<feature type="transmembrane region" description="Helical" evidence="9">
    <location>
        <begin position="30"/>
        <end position="48"/>
    </location>
</feature>
<feature type="region of interest" description="Disordered" evidence="8">
    <location>
        <begin position="450"/>
        <end position="474"/>
    </location>
</feature>
<evidence type="ECO:0000313" key="12">
    <source>
        <dbReference type="Proteomes" id="UP000323242"/>
    </source>
</evidence>
<evidence type="ECO:0000313" key="11">
    <source>
        <dbReference type="EMBL" id="TYR66428.1"/>
    </source>
</evidence>
<evidence type="ECO:0000256" key="7">
    <source>
        <dbReference type="ARBA" id="ARBA00023251"/>
    </source>
</evidence>
<keyword evidence="5 9" id="KW-1133">Transmembrane helix</keyword>
<accession>A0A5D4JMW6</accession>
<protein>
    <submittedName>
        <fullName evidence="11">MFS transporter</fullName>
    </submittedName>
</protein>
<keyword evidence="2" id="KW-0813">Transport</keyword>
<dbReference type="InterPro" id="IPR020846">
    <property type="entry name" value="MFS_dom"/>
</dbReference>
<dbReference type="PANTHER" id="PTHR42718:SF46">
    <property type="entry name" value="BLR6921 PROTEIN"/>
    <property type="match status" value="1"/>
</dbReference>
<dbReference type="Gene3D" id="1.20.1250.20">
    <property type="entry name" value="MFS general substrate transporter like domains"/>
    <property type="match status" value="1"/>
</dbReference>
<evidence type="ECO:0000259" key="10">
    <source>
        <dbReference type="PROSITE" id="PS50850"/>
    </source>
</evidence>
<dbReference type="GO" id="GO:0005886">
    <property type="term" value="C:plasma membrane"/>
    <property type="evidence" value="ECO:0007669"/>
    <property type="project" value="UniProtKB-SubCell"/>
</dbReference>
<organism evidence="11 12">
    <name type="scientific">Streptomyces parvus</name>
    <dbReference type="NCBI Taxonomy" id="66428"/>
    <lineage>
        <taxon>Bacteria</taxon>
        <taxon>Bacillati</taxon>
        <taxon>Actinomycetota</taxon>
        <taxon>Actinomycetes</taxon>
        <taxon>Kitasatosporales</taxon>
        <taxon>Streptomycetaceae</taxon>
        <taxon>Streptomyces</taxon>
    </lineage>
</organism>
<keyword evidence="12" id="KW-1185">Reference proteome</keyword>
<feature type="transmembrane region" description="Helical" evidence="9">
    <location>
        <begin position="250"/>
        <end position="274"/>
    </location>
</feature>
<feature type="transmembrane region" description="Helical" evidence="9">
    <location>
        <begin position="122"/>
        <end position="141"/>
    </location>
</feature>
<sequence length="474" mass="48133">MQLMVVVDVSIVTVSLRSIQEDLGFGPAQLAWITNAYTVGFGGLLLLSGRLGDLLGRKRMFVSGLILFTVASAACGAAQSQEMLISMRFLQGVGAAMAYAVIMGIIFTIFTDPRELGKAMGMSGFAQAAGASVGILAGGLITQGITWHWVFYINVPIGIVAGVLAVKLIPDDTGLGLRAGADVAGALLVTAGMMLSVYTIATVGDHGWGSAHTLGFGLSSVLLLASFVWRQGSAAIPLMPLSIFRSRNLAGANLVHFLLVAGTISFNILIALYMQSVAGYSPALTGFAFLPLAVVAGVISISMSARLNMRFGLRNVLLASLVIVAVGLLLVVRVPDDPNYVIDILPTALLVGAGSGLAMPAVMMLSMQVASPRDAGLASGLAGTAGTIGDSLGIAALAAVAAAQTNSLLAEGKSATSALNGGFHLAFGISAALVAGAIVIAFLVLRPQPAGPPPGAPAPEGANPEEANPEGVLS</sequence>
<feature type="transmembrane region" description="Helical" evidence="9">
    <location>
        <begin position="181"/>
        <end position="201"/>
    </location>
</feature>
<dbReference type="CDD" id="cd17321">
    <property type="entry name" value="MFS_MMR_MDR_like"/>
    <property type="match status" value="1"/>
</dbReference>
<dbReference type="PROSITE" id="PS50850">
    <property type="entry name" value="MFS"/>
    <property type="match status" value="1"/>
</dbReference>
<feature type="transmembrane region" description="Helical" evidence="9">
    <location>
        <begin position="313"/>
        <end position="332"/>
    </location>
</feature>
<keyword evidence="7" id="KW-0046">Antibiotic resistance</keyword>
<feature type="domain" description="Major facilitator superfamily (MFS) profile" evidence="10">
    <location>
        <begin position="1"/>
        <end position="449"/>
    </location>
</feature>
<dbReference type="GO" id="GO:0046677">
    <property type="term" value="P:response to antibiotic"/>
    <property type="evidence" value="ECO:0007669"/>
    <property type="project" value="UniProtKB-KW"/>
</dbReference>